<protein>
    <submittedName>
        <fullName evidence="3">Uncharacterized protein</fullName>
    </submittedName>
</protein>
<reference evidence="3 4" key="1">
    <citation type="submission" date="2019-02" db="EMBL/GenBank/DDBJ databases">
        <title>Genome sequencing of the rare red list fungi Bondarzewia mesenterica.</title>
        <authorList>
            <person name="Buettner E."/>
            <person name="Kellner H."/>
        </authorList>
    </citation>
    <scope>NUCLEOTIDE SEQUENCE [LARGE SCALE GENOMIC DNA]</scope>
    <source>
        <strain evidence="3 4">DSM 108281</strain>
    </source>
</reference>
<keyword evidence="1" id="KW-1133">Transmembrane helix</keyword>
<gene>
    <name evidence="3" type="ORF">EW146_g2785</name>
</gene>
<keyword evidence="4" id="KW-1185">Reference proteome</keyword>
<feature type="transmembrane region" description="Helical" evidence="1">
    <location>
        <begin position="164"/>
        <end position="184"/>
    </location>
</feature>
<accession>A0A4S4LZL5</accession>
<dbReference type="EMBL" id="SGPL01000085">
    <property type="protein sequence ID" value="THH18159.1"/>
    <property type="molecule type" value="Genomic_DNA"/>
</dbReference>
<organism evidence="3 4">
    <name type="scientific">Bondarzewia mesenterica</name>
    <dbReference type="NCBI Taxonomy" id="1095465"/>
    <lineage>
        <taxon>Eukaryota</taxon>
        <taxon>Fungi</taxon>
        <taxon>Dikarya</taxon>
        <taxon>Basidiomycota</taxon>
        <taxon>Agaricomycotina</taxon>
        <taxon>Agaricomycetes</taxon>
        <taxon>Russulales</taxon>
        <taxon>Bondarzewiaceae</taxon>
        <taxon>Bondarzewia</taxon>
    </lineage>
</organism>
<name>A0A4S4LZL5_9AGAM</name>
<dbReference type="AlphaFoldDB" id="A0A4S4LZL5"/>
<evidence type="ECO:0000256" key="2">
    <source>
        <dbReference type="SAM" id="SignalP"/>
    </source>
</evidence>
<feature type="chain" id="PRO_5020641449" evidence="2">
    <location>
        <begin position="24"/>
        <end position="186"/>
    </location>
</feature>
<evidence type="ECO:0000256" key="1">
    <source>
        <dbReference type="SAM" id="Phobius"/>
    </source>
</evidence>
<feature type="transmembrane region" description="Helical" evidence="1">
    <location>
        <begin position="136"/>
        <end position="157"/>
    </location>
</feature>
<keyword evidence="1" id="KW-0472">Membrane</keyword>
<keyword evidence="2" id="KW-0732">Signal</keyword>
<dbReference type="Proteomes" id="UP000310158">
    <property type="component" value="Unassembled WGS sequence"/>
</dbReference>
<keyword evidence="1" id="KW-0812">Transmembrane</keyword>
<evidence type="ECO:0000313" key="4">
    <source>
        <dbReference type="Proteomes" id="UP000310158"/>
    </source>
</evidence>
<evidence type="ECO:0000313" key="3">
    <source>
        <dbReference type="EMBL" id="THH18159.1"/>
    </source>
</evidence>
<sequence>MFSFTKIVTFATLAFGAIASVSAMPHPASIEEAKRQSISIDTILADLTTGLQPHADKLNALDANTATSETITPIVSDMTNMVQSAVTQIQALPLQDGVSTSDASTSIANVFKTALGPAEKFDNIPGVDKDTYHNSFLPLASVLANLLETVAGLVLVVKATLNTLLGGLAVVIVHLNLTPLLNALGL</sequence>
<proteinExistence type="predicted"/>
<dbReference type="OrthoDB" id="3251930at2759"/>
<comment type="caution">
    <text evidence="3">The sequence shown here is derived from an EMBL/GenBank/DDBJ whole genome shotgun (WGS) entry which is preliminary data.</text>
</comment>
<feature type="signal peptide" evidence="2">
    <location>
        <begin position="1"/>
        <end position="23"/>
    </location>
</feature>